<sequence length="339" mass="37271">MVNRLRPLGDRDLPISPSGSLSIGGSSLIFLSFSRSDLAVTLVEVGYIEGARFDAHSPSPPSPYVRMLGCLGICGYVWELIRHLLLAVLLAIDWRVDFAGSIGRESRWPDSRCSSSEAADGARASVRRKEGPVARLGRRERPSSCSFERQAYASGVSTPAIPSAATRARSLVNASEHTFPARFLRRQGSTHPMHPMHLPFAYRTQSRPRGRSSPPSASGSRLAPRAFDFPLCPAHRIRTTHLPLSTYRTPGRSRGIFFVFCEWHCALSAVPALLATSSTHRYTHTHDRSREEAGRGLPSLLPAPPVWLNLAEPPSAASTEQSPTVPRLRSRRPRRPSSE</sequence>
<dbReference type="HOGENOM" id="CLU_819054_0_0_1"/>
<feature type="compositionally biased region" description="Basic and acidic residues" evidence="1">
    <location>
        <begin position="127"/>
        <end position="142"/>
    </location>
</feature>
<protein>
    <submittedName>
        <fullName evidence="2">Uncharacterized protein</fullName>
    </submittedName>
</protein>
<keyword evidence="3" id="KW-1185">Reference proteome</keyword>
<evidence type="ECO:0000313" key="2">
    <source>
        <dbReference type="EMBL" id="ETW75207.1"/>
    </source>
</evidence>
<evidence type="ECO:0000313" key="3">
    <source>
        <dbReference type="Proteomes" id="UP000030671"/>
    </source>
</evidence>
<dbReference type="RefSeq" id="XP_009552645.1">
    <property type="nucleotide sequence ID" value="XM_009554350.1"/>
</dbReference>
<accession>W4JNS2</accession>
<feature type="region of interest" description="Disordered" evidence="1">
    <location>
        <begin position="202"/>
        <end position="222"/>
    </location>
</feature>
<proteinExistence type="predicted"/>
<reference evidence="2 3" key="1">
    <citation type="journal article" date="2012" name="New Phytol.">
        <title>Insight into trade-off between wood decay and parasitism from the genome of a fungal forest pathogen.</title>
        <authorList>
            <person name="Olson A."/>
            <person name="Aerts A."/>
            <person name="Asiegbu F."/>
            <person name="Belbahri L."/>
            <person name="Bouzid O."/>
            <person name="Broberg A."/>
            <person name="Canback B."/>
            <person name="Coutinho P.M."/>
            <person name="Cullen D."/>
            <person name="Dalman K."/>
            <person name="Deflorio G."/>
            <person name="van Diepen L.T."/>
            <person name="Dunand C."/>
            <person name="Duplessis S."/>
            <person name="Durling M."/>
            <person name="Gonthier P."/>
            <person name="Grimwood J."/>
            <person name="Fossdal C.G."/>
            <person name="Hansson D."/>
            <person name="Henrissat B."/>
            <person name="Hietala A."/>
            <person name="Himmelstrand K."/>
            <person name="Hoffmeister D."/>
            <person name="Hogberg N."/>
            <person name="James T.Y."/>
            <person name="Karlsson M."/>
            <person name="Kohler A."/>
            <person name="Kues U."/>
            <person name="Lee Y.H."/>
            <person name="Lin Y.C."/>
            <person name="Lind M."/>
            <person name="Lindquist E."/>
            <person name="Lombard V."/>
            <person name="Lucas S."/>
            <person name="Lunden K."/>
            <person name="Morin E."/>
            <person name="Murat C."/>
            <person name="Park J."/>
            <person name="Raffaello T."/>
            <person name="Rouze P."/>
            <person name="Salamov A."/>
            <person name="Schmutz J."/>
            <person name="Solheim H."/>
            <person name="Stahlberg J."/>
            <person name="Velez H."/>
            <person name="de Vries R.P."/>
            <person name="Wiebenga A."/>
            <person name="Woodward S."/>
            <person name="Yakovlev I."/>
            <person name="Garbelotto M."/>
            <person name="Martin F."/>
            <person name="Grigoriev I.V."/>
            <person name="Stenlid J."/>
        </authorList>
    </citation>
    <scope>NUCLEOTIDE SEQUENCE [LARGE SCALE GENOMIC DNA]</scope>
    <source>
        <strain evidence="2 3">TC 32-1</strain>
    </source>
</reference>
<dbReference type="KEGG" id="hir:HETIRDRAFT_108184"/>
<feature type="region of interest" description="Disordered" evidence="1">
    <location>
        <begin position="310"/>
        <end position="339"/>
    </location>
</feature>
<feature type="compositionally biased region" description="Basic residues" evidence="1">
    <location>
        <begin position="328"/>
        <end position="339"/>
    </location>
</feature>
<dbReference type="Proteomes" id="UP000030671">
    <property type="component" value="Unassembled WGS sequence"/>
</dbReference>
<dbReference type="InParanoid" id="W4JNS2"/>
<evidence type="ECO:0000256" key="1">
    <source>
        <dbReference type="SAM" id="MobiDB-lite"/>
    </source>
</evidence>
<dbReference type="GeneID" id="20666323"/>
<dbReference type="AlphaFoldDB" id="W4JNS2"/>
<feature type="region of interest" description="Disordered" evidence="1">
    <location>
        <begin position="105"/>
        <end position="142"/>
    </location>
</feature>
<gene>
    <name evidence="2" type="ORF">HETIRDRAFT_108184</name>
</gene>
<organism evidence="2 3">
    <name type="scientific">Heterobasidion irregulare (strain TC 32-1)</name>
    <dbReference type="NCBI Taxonomy" id="747525"/>
    <lineage>
        <taxon>Eukaryota</taxon>
        <taxon>Fungi</taxon>
        <taxon>Dikarya</taxon>
        <taxon>Basidiomycota</taxon>
        <taxon>Agaricomycotina</taxon>
        <taxon>Agaricomycetes</taxon>
        <taxon>Russulales</taxon>
        <taxon>Bondarzewiaceae</taxon>
        <taxon>Heterobasidion</taxon>
        <taxon>Heterobasidion annosum species complex</taxon>
    </lineage>
</organism>
<feature type="compositionally biased region" description="Low complexity" evidence="1">
    <location>
        <begin position="211"/>
        <end position="222"/>
    </location>
</feature>
<name>W4JNS2_HETIT</name>
<dbReference type="EMBL" id="KI925466">
    <property type="protein sequence ID" value="ETW75207.1"/>
    <property type="molecule type" value="Genomic_DNA"/>
</dbReference>